<organism evidence="1 2">
    <name type="scientific">Lipingzhangella halophila</name>
    <dbReference type="NCBI Taxonomy" id="1783352"/>
    <lineage>
        <taxon>Bacteria</taxon>
        <taxon>Bacillati</taxon>
        <taxon>Actinomycetota</taxon>
        <taxon>Actinomycetes</taxon>
        <taxon>Streptosporangiales</taxon>
        <taxon>Nocardiopsidaceae</taxon>
        <taxon>Lipingzhangella</taxon>
    </lineage>
</organism>
<reference evidence="1 2" key="1">
    <citation type="submission" date="2020-08" db="EMBL/GenBank/DDBJ databases">
        <title>Sequencing the genomes of 1000 actinobacteria strains.</title>
        <authorList>
            <person name="Klenk H.-P."/>
        </authorList>
    </citation>
    <scope>NUCLEOTIDE SEQUENCE [LARGE SCALE GENOMIC DNA]</scope>
    <source>
        <strain evidence="1 2">DSM 102030</strain>
    </source>
</reference>
<keyword evidence="2" id="KW-1185">Reference proteome</keyword>
<name>A0A7W7RG99_9ACTN</name>
<evidence type="ECO:0000313" key="2">
    <source>
        <dbReference type="Proteomes" id="UP000523007"/>
    </source>
</evidence>
<dbReference type="Proteomes" id="UP000523007">
    <property type="component" value="Unassembled WGS sequence"/>
</dbReference>
<sequence>MTTQQLDDIEQVTAEQLINDAPTPAAAEVIRAASRTAPTGDALVADIVARHDGRWLNELTLDELRDTWRYYHGLTEWPHTPAPVDSQADQVPERGTGVTPAWFTFDEHGWSCRHPHPDPRTPCAVNRMYSPLAVRSALDHLDEHHPGWKVTCRRCRRPQWNAEGSRYCFDCRRACGYTL</sequence>
<dbReference type="RefSeq" id="WP_184577545.1">
    <property type="nucleotide sequence ID" value="NZ_JACHJT010000001.1"/>
</dbReference>
<gene>
    <name evidence="1" type="ORF">F4561_002234</name>
</gene>
<protein>
    <submittedName>
        <fullName evidence="1">Uncharacterized protein</fullName>
    </submittedName>
</protein>
<comment type="caution">
    <text evidence="1">The sequence shown here is derived from an EMBL/GenBank/DDBJ whole genome shotgun (WGS) entry which is preliminary data.</text>
</comment>
<dbReference type="AlphaFoldDB" id="A0A7W7RG99"/>
<proteinExistence type="predicted"/>
<evidence type="ECO:0000313" key="1">
    <source>
        <dbReference type="EMBL" id="MBB4931414.1"/>
    </source>
</evidence>
<accession>A0A7W7RG99</accession>
<dbReference type="EMBL" id="JACHJT010000001">
    <property type="protein sequence ID" value="MBB4931414.1"/>
    <property type="molecule type" value="Genomic_DNA"/>
</dbReference>